<evidence type="ECO:0000313" key="2">
    <source>
        <dbReference type="EMBL" id="OGF08795.1"/>
    </source>
</evidence>
<protein>
    <recommendedName>
        <fullName evidence="4">Outer membrane protein beta-barrel domain-containing protein</fullName>
    </recommendedName>
</protein>
<feature type="signal peptide" evidence="1">
    <location>
        <begin position="1"/>
        <end position="20"/>
    </location>
</feature>
<reference evidence="2 3" key="1">
    <citation type="journal article" date="2016" name="Nat. Commun.">
        <title>Thousands of microbial genomes shed light on interconnected biogeochemical processes in an aquifer system.</title>
        <authorList>
            <person name="Anantharaman K."/>
            <person name="Brown C.T."/>
            <person name="Hug L.A."/>
            <person name="Sharon I."/>
            <person name="Castelle C.J."/>
            <person name="Probst A.J."/>
            <person name="Thomas B.C."/>
            <person name="Singh A."/>
            <person name="Wilkins M.J."/>
            <person name="Karaoz U."/>
            <person name="Brodie E.L."/>
            <person name="Williams K.H."/>
            <person name="Hubbard S.S."/>
            <person name="Banfield J.F."/>
        </authorList>
    </citation>
    <scope>NUCLEOTIDE SEQUENCE [LARGE SCALE GENOMIC DNA]</scope>
</reference>
<proteinExistence type="predicted"/>
<organism evidence="2 3">
    <name type="scientific">Candidatus Edwardsbacteria bacterium GWF2_54_11</name>
    <dbReference type="NCBI Taxonomy" id="1817851"/>
    <lineage>
        <taxon>Bacteria</taxon>
        <taxon>Candidatus Edwardsiibacteriota</taxon>
    </lineage>
</organism>
<feature type="chain" id="PRO_5009520549" description="Outer membrane protein beta-barrel domain-containing protein" evidence="1">
    <location>
        <begin position="21"/>
        <end position="148"/>
    </location>
</feature>
<sequence>MKRLVSIVMLLCLAASLVPAQSYSGIAVPSYNSLFNNNLIDMSRLSMQQSFSMSYLGTNNGSLVSNLYRNSMSYRLTDKLELNLDLAYRFTPNQFNSLSSFQGGKHDQGMFLPSFGMKYQPSKSFLIEFQYNQVDPYSYNAYPLNRRF</sequence>
<dbReference type="EMBL" id="MFFM01000046">
    <property type="protein sequence ID" value="OGF08795.1"/>
    <property type="molecule type" value="Genomic_DNA"/>
</dbReference>
<evidence type="ECO:0008006" key="4">
    <source>
        <dbReference type="Google" id="ProtNLM"/>
    </source>
</evidence>
<comment type="caution">
    <text evidence="2">The sequence shown here is derived from an EMBL/GenBank/DDBJ whole genome shotgun (WGS) entry which is preliminary data.</text>
</comment>
<evidence type="ECO:0000256" key="1">
    <source>
        <dbReference type="SAM" id="SignalP"/>
    </source>
</evidence>
<evidence type="ECO:0000313" key="3">
    <source>
        <dbReference type="Proteomes" id="UP000177230"/>
    </source>
</evidence>
<keyword evidence="1" id="KW-0732">Signal</keyword>
<name>A0A1F5R2W0_9BACT</name>
<dbReference type="AlphaFoldDB" id="A0A1F5R2W0"/>
<gene>
    <name evidence="2" type="ORF">A2024_00765</name>
</gene>
<accession>A0A1F5R2W0</accession>
<dbReference type="Proteomes" id="UP000177230">
    <property type="component" value="Unassembled WGS sequence"/>
</dbReference>